<protein>
    <submittedName>
        <fullName evidence="4">DUF4328 domain-containing protein</fullName>
    </submittedName>
</protein>
<evidence type="ECO:0000259" key="3">
    <source>
        <dbReference type="Pfam" id="PF14219"/>
    </source>
</evidence>
<feature type="transmembrane region" description="Helical" evidence="2">
    <location>
        <begin position="166"/>
        <end position="185"/>
    </location>
</feature>
<feature type="transmembrane region" description="Helical" evidence="2">
    <location>
        <begin position="273"/>
        <end position="295"/>
    </location>
</feature>
<name>A0A2W4J5K3_9PSEU</name>
<feature type="transmembrane region" description="Helical" evidence="2">
    <location>
        <begin position="127"/>
        <end position="146"/>
    </location>
</feature>
<keyword evidence="2" id="KW-0812">Transmembrane</keyword>
<evidence type="ECO:0000256" key="1">
    <source>
        <dbReference type="SAM" id="MobiDB-lite"/>
    </source>
</evidence>
<keyword evidence="2" id="KW-1133">Transmembrane helix</keyword>
<comment type="caution">
    <text evidence="5">The sequence shown here is derived from an EMBL/GenBank/DDBJ whole genome shotgun (WGS) entry which is preliminary data.</text>
</comment>
<keyword evidence="2" id="KW-0472">Membrane</keyword>
<reference evidence="4" key="2">
    <citation type="submission" date="2018-05" db="EMBL/GenBank/DDBJ databases">
        <authorList>
            <person name="Moura L."/>
            <person name="Setubal J.C."/>
        </authorList>
    </citation>
    <scope>NUCLEOTIDE SEQUENCE</scope>
    <source>
        <strain evidence="4">ZC4RG45</strain>
    </source>
</reference>
<feature type="transmembrane region" description="Helical" evidence="2">
    <location>
        <begin position="240"/>
        <end position="261"/>
    </location>
</feature>
<dbReference type="Proteomes" id="UP000249324">
    <property type="component" value="Unassembled WGS sequence"/>
</dbReference>
<reference evidence="5" key="1">
    <citation type="submission" date="2018-05" db="EMBL/GenBank/DDBJ databases">
        <authorList>
            <person name="Lanie J.A."/>
            <person name="Ng W.-L."/>
            <person name="Kazmierczak K.M."/>
            <person name="Andrzejewski T.M."/>
            <person name="Davidsen T.M."/>
            <person name="Wayne K.J."/>
            <person name="Tettelin H."/>
            <person name="Glass J.I."/>
            <person name="Rusch D."/>
            <person name="Podicherti R."/>
            <person name="Tsui H.-C.T."/>
            <person name="Winkler M.E."/>
        </authorList>
    </citation>
    <scope>NUCLEOTIDE SEQUENCE</scope>
    <source>
        <strain evidence="5">ZC4RG45</strain>
    </source>
</reference>
<reference evidence="4" key="4">
    <citation type="submission" date="2023-08" db="EMBL/GenBank/DDBJ databases">
        <authorList>
            <person name="Guima S.E.S."/>
            <person name="Martins L.F."/>
            <person name="Silva A.M."/>
            <person name="Setubal J.C."/>
        </authorList>
    </citation>
    <scope>NUCLEOTIDE SEQUENCE</scope>
    <source>
        <strain evidence="4">ZC4RG45</strain>
    </source>
</reference>
<accession>A0A2W4J5K3</accession>
<feature type="domain" description="DUF4328" evidence="3">
    <location>
        <begin position="202"/>
        <end position="298"/>
    </location>
</feature>
<evidence type="ECO:0000313" key="4">
    <source>
        <dbReference type="EMBL" id="MFO7190688.1"/>
    </source>
</evidence>
<sequence>MTVDPARGFPVRWTASPPPGTPRRRREPPEPPYAGPPSYPVPPRWGFPGLIWRQPTSVPGTRSARPRADELIRPVGVWTAGVLAAAAVFAVLAGVAEFWRYALLVISRDEALGTVAVRVSDGLVTGLWYPIPILLFAALVLGLWWLQLARSEAARLADVEPPYGPVMAGAKLVGLWVLLAVVAAVEYRVELPPLVVVIAAPLLIAVVAVAAVVLPGPVIAELEHVALRKPADERPRPSRLVVTWWVGCVVNAVLVAATLWRRMGDGVQAMADSVLLTGITHLTAAALAVVTILVIRRIGMLLAPERSLAGKRMLVVAVGEDAQPPPLRTVRPAGVRR</sequence>
<feature type="transmembrane region" description="Helical" evidence="2">
    <location>
        <begin position="191"/>
        <end position="219"/>
    </location>
</feature>
<dbReference type="AlphaFoldDB" id="A0A2W4J5K3"/>
<feature type="transmembrane region" description="Helical" evidence="2">
    <location>
        <begin position="75"/>
        <end position="96"/>
    </location>
</feature>
<dbReference type="Pfam" id="PF14219">
    <property type="entry name" value="DUF4328"/>
    <property type="match status" value="1"/>
</dbReference>
<gene>
    <name evidence="4" type="ORF">DIU77_000370</name>
    <name evidence="5" type="ORF">DIU77_13990</name>
</gene>
<dbReference type="EMBL" id="QGUI02000002">
    <property type="protein sequence ID" value="MFO7190688.1"/>
    <property type="molecule type" value="Genomic_DNA"/>
</dbReference>
<evidence type="ECO:0000313" key="5">
    <source>
        <dbReference type="EMBL" id="PZM94550.1"/>
    </source>
</evidence>
<feature type="region of interest" description="Disordered" evidence="1">
    <location>
        <begin position="1"/>
        <end position="38"/>
    </location>
</feature>
<reference evidence="4 6" key="3">
    <citation type="journal article" date="2021" name="BMC Genomics">
        <title>Genome-resolved metagenome and metatranscriptome analyses of thermophilic composting reveal key bacterial players and their metabolic interactions.</title>
        <authorList>
            <person name="Braga L.P.P."/>
            <person name="Pereira R.V."/>
            <person name="Martins L.F."/>
            <person name="Moura L.M.S."/>
            <person name="Sanchez F.B."/>
            <person name="Patane J.S.L."/>
            <person name="da Silva A.M."/>
            <person name="Setubal J.C."/>
        </authorList>
    </citation>
    <scope>NUCLEOTIDE SEQUENCE [LARGE SCALE GENOMIC DNA]</scope>
    <source>
        <strain evidence="4">ZC4RG45</strain>
    </source>
</reference>
<evidence type="ECO:0000313" key="6">
    <source>
        <dbReference type="Proteomes" id="UP000249324"/>
    </source>
</evidence>
<dbReference type="EMBL" id="QGUI01000576">
    <property type="protein sequence ID" value="PZM94550.1"/>
    <property type="molecule type" value="Genomic_DNA"/>
</dbReference>
<evidence type="ECO:0000256" key="2">
    <source>
        <dbReference type="SAM" id="Phobius"/>
    </source>
</evidence>
<organism evidence="5">
    <name type="scientific">Thermocrispum agreste</name>
    <dbReference type="NCBI Taxonomy" id="37925"/>
    <lineage>
        <taxon>Bacteria</taxon>
        <taxon>Bacillati</taxon>
        <taxon>Actinomycetota</taxon>
        <taxon>Actinomycetes</taxon>
        <taxon>Pseudonocardiales</taxon>
        <taxon>Pseudonocardiaceae</taxon>
        <taxon>Thermocrispum</taxon>
    </lineage>
</organism>
<proteinExistence type="predicted"/>
<dbReference type="InterPro" id="IPR025565">
    <property type="entry name" value="DUF4328"/>
</dbReference>